<reference evidence="4" key="1">
    <citation type="submission" date="2021-06" db="EMBL/GenBank/DDBJ databases">
        <authorList>
            <person name="Kallberg Y."/>
            <person name="Tangrot J."/>
            <person name="Rosling A."/>
        </authorList>
    </citation>
    <scope>NUCLEOTIDE SEQUENCE</scope>
    <source>
        <strain evidence="4">CL551</strain>
    </source>
</reference>
<feature type="compositionally biased region" description="Low complexity" evidence="3">
    <location>
        <begin position="88"/>
        <end position="104"/>
    </location>
</feature>
<dbReference type="InterPro" id="IPR003591">
    <property type="entry name" value="Leu-rich_rpt_typical-subtyp"/>
</dbReference>
<dbReference type="SUPFAM" id="SSF52075">
    <property type="entry name" value="Outer arm dynein light chain 1"/>
    <property type="match status" value="1"/>
</dbReference>
<evidence type="ECO:0000256" key="2">
    <source>
        <dbReference type="ARBA" id="ARBA00022737"/>
    </source>
</evidence>
<dbReference type="InterPro" id="IPR032675">
    <property type="entry name" value="LRR_dom_sf"/>
</dbReference>
<accession>A0A9N9NHH0</accession>
<dbReference type="Proteomes" id="UP000789342">
    <property type="component" value="Unassembled WGS sequence"/>
</dbReference>
<comment type="caution">
    <text evidence="4">The sequence shown here is derived from an EMBL/GenBank/DDBJ whole genome shotgun (WGS) entry which is preliminary data.</text>
</comment>
<dbReference type="Gene3D" id="3.80.10.10">
    <property type="entry name" value="Ribonuclease Inhibitor"/>
    <property type="match status" value="2"/>
</dbReference>
<keyword evidence="1" id="KW-0433">Leucine-rich repeat</keyword>
<proteinExistence type="predicted"/>
<sequence length="661" mass="72414">DLFTINSLILTQGSINMRKSTSGTTPARGGSRPVKSTVVGARSTTSPKTTSTSSSVRGNSASTSTRKISQANSTPSKSLSPKEKSPRTSRSPSPSASTRTSSKPSIKDVIAQARLRKVNNKASEQNEESESGSKSLNVIVKQAKSSGRINISHRSLKTIPEEVWKMYEVDPKSITIDFSGGGSDVWYETVDLVRMVAADNQLESIDKRIVEFNALAFIDFHNNHLSTLPDGFDELQKLESLNLSVNRFTELPKCLTTLSSLVELQLASNNLSGILDSSFGNLVRLELLDVSSNEITGLPREIEKLTNLRKLNISKNKLKEIPGMAISEMKNLEELEASENQLEVVFTGLEGQTVTLPSLKRLNVRQNRLKALDDSLNATIFHPAIKLPKIKELLASLNRIESFGPLFHTTPVLEILDIGDNKLSEVPEGLIALKGLKRLDLSNNDLKLLPAELGMLTSLDFLGWEGNPLKNAPKGPKSTAALLKTLRDRLTTVDFGNMDGPTIPESTPIPPIGRGRNGKRSSDETGVETSGKLGVISMQGIKSKTLDLARKNLTDLSEEDLKELPFEPSTILLGFNLFQSIPIGFKLYQDSITCFQLDHNKFTEFPTFEDKSVVFPNVDRLDLSVNQITSLPDDSKPTSFPNLQILNVNNCRITALPAKLP</sequence>
<dbReference type="Pfam" id="PF13855">
    <property type="entry name" value="LRR_8"/>
    <property type="match status" value="2"/>
</dbReference>
<keyword evidence="2" id="KW-0677">Repeat</keyword>
<dbReference type="SMART" id="SM00364">
    <property type="entry name" value="LRR_BAC"/>
    <property type="match status" value="10"/>
</dbReference>
<evidence type="ECO:0000313" key="5">
    <source>
        <dbReference type="Proteomes" id="UP000789342"/>
    </source>
</evidence>
<evidence type="ECO:0000256" key="3">
    <source>
        <dbReference type="SAM" id="MobiDB-lite"/>
    </source>
</evidence>
<feature type="region of interest" description="Disordered" evidence="3">
    <location>
        <begin position="494"/>
        <end position="529"/>
    </location>
</feature>
<dbReference type="OrthoDB" id="660555at2759"/>
<dbReference type="EMBL" id="CAJVPV010026854">
    <property type="protein sequence ID" value="CAG8732651.1"/>
    <property type="molecule type" value="Genomic_DNA"/>
</dbReference>
<dbReference type="PANTHER" id="PTHR48051">
    <property type="match status" value="1"/>
</dbReference>
<feature type="compositionally biased region" description="Polar residues" evidence="3">
    <location>
        <begin position="56"/>
        <end position="72"/>
    </location>
</feature>
<dbReference type="GO" id="GO:0005737">
    <property type="term" value="C:cytoplasm"/>
    <property type="evidence" value="ECO:0007669"/>
    <property type="project" value="TreeGrafter"/>
</dbReference>
<dbReference type="AlphaFoldDB" id="A0A9N9NHH0"/>
<dbReference type="InterPro" id="IPR001611">
    <property type="entry name" value="Leu-rich_rpt"/>
</dbReference>
<evidence type="ECO:0000256" key="1">
    <source>
        <dbReference type="ARBA" id="ARBA00022614"/>
    </source>
</evidence>
<keyword evidence="5" id="KW-1185">Reference proteome</keyword>
<name>A0A9N9NHH0_9GLOM</name>
<feature type="non-terminal residue" evidence="4">
    <location>
        <position position="661"/>
    </location>
</feature>
<organism evidence="4 5">
    <name type="scientific">Acaulospora morrowiae</name>
    <dbReference type="NCBI Taxonomy" id="94023"/>
    <lineage>
        <taxon>Eukaryota</taxon>
        <taxon>Fungi</taxon>
        <taxon>Fungi incertae sedis</taxon>
        <taxon>Mucoromycota</taxon>
        <taxon>Glomeromycotina</taxon>
        <taxon>Glomeromycetes</taxon>
        <taxon>Diversisporales</taxon>
        <taxon>Acaulosporaceae</taxon>
        <taxon>Acaulospora</taxon>
    </lineage>
</organism>
<dbReference type="SUPFAM" id="SSF52058">
    <property type="entry name" value="L domain-like"/>
    <property type="match status" value="1"/>
</dbReference>
<protein>
    <submittedName>
        <fullName evidence="4">9008_t:CDS:1</fullName>
    </submittedName>
</protein>
<feature type="non-terminal residue" evidence="4">
    <location>
        <position position="1"/>
    </location>
</feature>
<dbReference type="PROSITE" id="PS51450">
    <property type="entry name" value="LRR"/>
    <property type="match status" value="3"/>
</dbReference>
<dbReference type="InterPro" id="IPR025875">
    <property type="entry name" value="Leu-rich_rpt_4"/>
</dbReference>
<feature type="compositionally biased region" description="Low complexity" evidence="3">
    <location>
        <begin position="43"/>
        <end position="55"/>
    </location>
</feature>
<gene>
    <name evidence="4" type="ORF">AMORRO_LOCUS14143</name>
</gene>
<dbReference type="PANTHER" id="PTHR48051:SF1">
    <property type="entry name" value="RAS SUPPRESSOR PROTEIN 1"/>
    <property type="match status" value="1"/>
</dbReference>
<dbReference type="InterPro" id="IPR050216">
    <property type="entry name" value="LRR_domain-containing"/>
</dbReference>
<dbReference type="SMART" id="SM00369">
    <property type="entry name" value="LRR_TYP"/>
    <property type="match status" value="10"/>
</dbReference>
<feature type="region of interest" description="Disordered" evidence="3">
    <location>
        <begin position="17"/>
        <end position="108"/>
    </location>
</feature>
<dbReference type="Pfam" id="PF12799">
    <property type="entry name" value="LRR_4"/>
    <property type="match status" value="1"/>
</dbReference>
<evidence type="ECO:0000313" key="4">
    <source>
        <dbReference type="EMBL" id="CAG8732651.1"/>
    </source>
</evidence>